<dbReference type="GO" id="GO:0008251">
    <property type="term" value="F:tRNA-specific adenosine deaminase activity"/>
    <property type="evidence" value="ECO:0007669"/>
    <property type="project" value="TreeGrafter"/>
</dbReference>
<proteinExistence type="predicted"/>
<dbReference type="GO" id="GO:0005730">
    <property type="term" value="C:nucleolus"/>
    <property type="evidence" value="ECO:0007669"/>
    <property type="project" value="TreeGrafter"/>
</dbReference>
<dbReference type="AlphaFoldDB" id="A0AA38M3B8"/>
<name>A0AA38M3B8_9CUCU</name>
<sequence length="492" mass="55368">MHLQSFIESLSDKLDYCISNVLGEIGEIRFKLDQLDELTKTLKDLKKSLSTVRLENVNQNKSEWSIKSTTECGDVNLNQKQEIIDVQKVECIEKDNKLRKNGNKLLKSSLNTTLALIKENEKTESTFKTKVETDQEKADYIERLVLEKFNSFPTTNLQNTQHKIIAGIVMTRPSSEFEVISVAMGTKCVHSKHVSQLGLTLNDMHAEIIARRSLINYFYDQLDLITKNGPESSIFNPRSDGPGYKLKDGIEFHLYISTAPCGHARIFANGCKKSNLPAKLRLKNACVSALASKEISDCDNLPTMSCSDKICKWNVVGLQGALLSHFVEPVYLKSIIIGGQMDTMHLYRSVCGRIQNTIKNLPVTYSLNRPMCFLTSEKIIPSGGKYPNFCVIWCTGEGRPEVISTRTGKLESSAKSKYCKRLFMERFLDLSGRISSISGTERNNIRGFYGELKQAATSYKESKECLLTAFKKSDLGKWSVKPVDLDLFKLTS</sequence>
<comment type="caution">
    <text evidence="3">The sequence shown here is derived from an EMBL/GenBank/DDBJ whole genome shotgun (WGS) entry which is preliminary data.</text>
</comment>
<dbReference type="GO" id="GO:0003726">
    <property type="term" value="F:double-stranded RNA adenosine deaminase activity"/>
    <property type="evidence" value="ECO:0007669"/>
    <property type="project" value="TreeGrafter"/>
</dbReference>
<dbReference type="PROSITE" id="PS50141">
    <property type="entry name" value="A_DEAMIN_EDITASE"/>
    <property type="match status" value="1"/>
</dbReference>
<dbReference type="GO" id="GO:0006396">
    <property type="term" value="P:RNA processing"/>
    <property type="evidence" value="ECO:0007669"/>
    <property type="project" value="InterPro"/>
</dbReference>
<dbReference type="Pfam" id="PF02137">
    <property type="entry name" value="A_deamin"/>
    <property type="match status" value="1"/>
</dbReference>
<feature type="domain" description="A to I editase" evidence="2">
    <location>
        <begin position="181"/>
        <end position="488"/>
    </location>
</feature>
<dbReference type="Proteomes" id="UP001168821">
    <property type="component" value="Unassembled WGS sequence"/>
</dbReference>
<reference evidence="3" key="1">
    <citation type="journal article" date="2023" name="G3 (Bethesda)">
        <title>Whole genome assemblies of Zophobas morio and Tenebrio molitor.</title>
        <authorList>
            <person name="Kaur S."/>
            <person name="Stinson S.A."/>
            <person name="diCenzo G.C."/>
        </authorList>
    </citation>
    <scope>NUCLEOTIDE SEQUENCE</scope>
    <source>
        <strain evidence="3">QUZm001</strain>
    </source>
</reference>
<evidence type="ECO:0000259" key="2">
    <source>
        <dbReference type="PROSITE" id="PS50141"/>
    </source>
</evidence>
<dbReference type="GO" id="GO:0003725">
    <property type="term" value="F:double-stranded RNA binding"/>
    <property type="evidence" value="ECO:0007669"/>
    <property type="project" value="TreeGrafter"/>
</dbReference>
<dbReference type="SMART" id="SM00552">
    <property type="entry name" value="ADEAMc"/>
    <property type="match status" value="1"/>
</dbReference>
<feature type="coiled-coil region" evidence="1">
    <location>
        <begin position="28"/>
        <end position="55"/>
    </location>
</feature>
<dbReference type="InterPro" id="IPR002466">
    <property type="entry name" value="A_deamin"/>
</dbReference>
<gene>
    <name evidence="3" type="ORF">Zmor_027388</name>
</gene>
<dbReference type="GO" id="GO:0005737">
    <property type="term" value="C:cytoplasm"/>
    <property type="evidence" value="ECO:0007669"/>
    <property type="project" value="TreeGrafter"/>
</dbReference>
<keyword evidence="1" id="KW-0175">Coiled coil</keyword>
<keyword evidence="4" id="KW-1185">Reference proteome</keyword>
<dbReference type="PANTHER" id="PTHR10910">
    <property type="entry name" value="EUKARYOTE SPECIFIC DSRNA BINDING PROTEIN"/>
    <property type="match status" value="1"/>
</dbReference>
<organism evidence="3 4">
    <name type="scientific">Zophobas morio</name>
    <dbReference type="NCBI Taxonomy" id="2755281"/>
    <lineage>
        <taxon>Eukaryota</taxon>
        <taxon>Metazoa</taxon>
        <taxon>Ecdysozoa</taxon>
        <taxon>Arthropoda</taxon>
        <taxon>Hexapoda</taxon>
        <taxon>Insecta</taxon>
        <taxon>Pterygota</taxon>
        <taxon>Neoptera</taxon>
        <taxon>Endopterygota</taxon>
        <taxon>Coleoptera</taxon>
        <taxon>Polyphaga</taxon>
        <taxon>Cucujiformia</taxon>
        <taxon>Tenebrionidae</taxon>
        <taxon>Zophobas</taxon>
    </lineage>
</organism>
<protein>
    <recommendedName>
        <fullName evidence="2">A to I editase domain-containing protein</fullName>
    </recommendedName>
</protein>
<dbReference type="GO" id="GO:0006382">
    <property type="term" value="P:adenosine to inosine editing"/>
    <property type="evidence" value="ECO:0007669"/>
    <property type="project" value="TreeGrafter"/>
</dbReference>
<evidence type="ECO:0000313" key="3">
    <source>
        <dbReference type="EMBL" id="KAJ3640852.1"/>
    </source>
</evidence>
<accession>A0AA38M3B8</accession>
<evidence type="ECO:0000313" key="4">
    <source>
        <dbReference type="Proteomes" id="UP001168821"/>
    </source>
</evidence>
<dbReference type="PANTHER" id="PTHR10910:SF62">
    <property type="entry name" value="AT07585P-RELATED"/>
    <property type="match status" value="1"/>
</dbReference>
<evidence type="ECO:0000256" key="1">
    <source>
        <dbReference type="SAM" id="Coils"/>
    </source>
</evidence>
<dbReference type="EMBL" id="JALNTZ010000009">
    <property type="protein sequence ID" value="KAJ3640852.1"/>
    <property type="molecule type" value="Genomic_DNA"/>
</dbReference>